<dbReference type="PANTHER" id="PTHR10430">
    <property type="entry name" value="PEROXIREDOXIN"/>
    <property type="match status" value="1"/>
</dbReference>
<dbReference type="CDD" id="cd03013">
    <property type="entry name" value="PRX5_like"/>
    <property type="match status" value="1"/>
</dbReference>
<feature type="domain" description="Thioredoxin" evidence="8">
    <location>
        <begin position="31"/>
        <end position="191"/>
    </location>
</feature>
<dbReference type="EC" id="1.11.1.24" evidence="7"/>
<dbReference type="Pfam" id="PF08534">
    <property type="entry name" value="Redoxin"/>
    <property type="match status" value="1"/>
</dbReference>
<evidence type="ECO:0000256" key="5">
    <source>
        <dbReference type="ARBA" id="ARBA00023002"/>
    </source>
</evidence>
<keyword evidence="7" id="KW-0676">Redox-active center</keyword>
<dbReference type="GO" id="GO:0034599">
    <property type="term" value="P:cellular response to oxidative stress"/>
    <property type="evidence" value="ECO:0007669"/>
    <property type="project" value="InterPro"/>
</dbReference>
<accession>A0AAN9GCC7</accession>
<comment type="function">
    <text evidence="1">Thiol-specific peroxidase that catalyzes the reduction of hydrogen peroxide and organic hydroperoxides to water and alcohols, respectively. Plays a role in cell protection against oxidative stress by detoxifying peroxides and as sensor of hydrogen peroxide-mediated signaling events.</text>
</comment>
<comment type="caution">
    <text evidence="9">The sequence shown here is derived from an EMBL/GenBank/DDBJ whole genome shotgun (WGS) entry which is preliminary data.</text>
</comment>
<dbReference type="Proteomes" id="UP001374579">
    <property type="component" value="Unassembled WGS sequence"/>
</dbReference>
<comment type="similarity">
    <text evidence="2 7">Belongs to the peroxiredoxin family. Prx5 subfamily.</text>
</comment>
<evidence type="ECO:0000256" key="4">
    <source>
        <dbReference type="ARBA" id="ARBA00022862"/>
    </source>
</evidence>
<dbReference type="GO" id="GO:0042744">
    <property type="term" value="P:hydrogen peroxide catabolic process"/>
    <property type="evidence" value="ECO:0007669"/>
    <property type="project" value="TreeGrafter"/>
</dbReference>
<dbReference type="GO" id="GO:0008379">
    <property type="term" value="F:thioredoxin peroxidase activity"/>
    <property type="evidence" value="ECO:0007669"/>
    <property type="project" value="InterPro"/>
</dbReference>
<evidence type="ECO:0000256" key="6">
    <source>
        <dbReference type="PIRSR" id="PIRSR637944-1"/>
    </source>
</evidence>
<evidence type="ECO:0000313" key="10">
    <source>
        <dbReference type="Proteomes" id="UP001374579"/>
    </source>
</evidence>
<dbReference type="InterPro" id="IPR037944">
    <property type="entry name" value="PRX5-like"/>
</dbReference>
<dbReference type="PROSITE" id="PS51352">
    <property type="entry name" value="THIOREDOXIN_2"/>
    <property type="match status" value="1"/>
</dbReference>
<name>A0AAN9GCC7_9CAEN</name>
<evidence type="ECO:0000259" key="8">
    <source>
        <dbReference type="PROSITE" id="PS51352"/>
    </source>
</evidence>
<dbReference type="Gene3D" id="3.40.30.10">
    <property type="entry name" value="Glutaredoxin"/>
    <property type="match status" value="1"/>
</dbReference>
<dbReference type="PANTHER" id="PTHR10430:SF16">
    <property type="entry name" value="PEROXIREDOXIN-5, MITOCHONDRIAL"/>
    <property type="match status" value="1"/>
</dbReference>
<keyword evidence="4 7" id="KW-0049">Antioxidant</keyword>
<dbReference type="GO" id="GO:0005739">
    <property type="term" value="C:mitochondrion"/>
    <property type="evidence" value="ECO:0007669"/>
    <property type="project" value="TreeGrafter"/>
</dbReference>
<keyword evidence="3 7" id="KW-0575">Peroxidase</keyword>
<dbReference type="EMBL" id="JBAMIC010000008">
    <property type="protein sequence ID" value="KAK7103818.1"/>
    <property type="molecule type" value="Genomic_DNA"/>
</dbReference>
<evidence type="ECO:0000256" key="1">
    <source>
        <dbReference type="ARBA" id="ARBA00003330"/>
    </source>
</evidence>
<organism evidence="9 10">
    <name type="scientific">Littorina saxatilis</name>
    <dbReference type="NCBI Taxonomy" id="31220"/>
    <lineage>
        <taxon>Eukaryota</taxon>
        <taxon>Metazoa</taxon>
        <taxon>Spiralia</taxon>
        <taxon>Lophotrochozoa</taxon>
        <taxon>Mollusca</taxon>
        <taxon>Gastropoda</taxon>
        <taxon>Caenogastropoda</taxon>
        <taxon>Littorinimorpha</taxon>
        <taxon>Littorinoidea</taxon>
        <taxon>Littorinidae</taxon>
        <taxon>Littorina</taxon>
    </lineage>
</organism>
<dbReference type="GO" id="GO:0045454">
    <property type="term" value="P:cell redox homeostasis"/>
    <property type="evidence" value="ECO:0007669"/>
    <property type="project" value="TreeGrafter"/>
</dbReference>
<reference evidence="9 10" key="1">
    <citation type="submission" date="2024-02" db="EMBL/GenBank/DDBJ databases">
        <title>Chromosome-scale genome assembly of the rough periwinkle Littorina saxatilis.</title>
        <authorList>
            <person name="De Jode A."/>
            <person name="Faria R."/>
            <person name="Formenti G."/>
            <person name="Sims Y."/>
            <person name="Smith T.P."/>
            <person name="Tracey A."/>
            <person name="Wood J.M.D."/>
            <person name="Zagrodzka Z.B."/>
            <person name="Johannesson K."/>
            <person name="Butlin R.K."/>
            <person name="Leder E.H."/>
        </authorList>
    </citation>
    <scope>NUCLEOTIDE SEQUENCE [LARGE SCALE GENOMIC DNA]</scope>
    <source>
        <strain evidence="9">Snail1</strain>
        <tissue evidence="9">Muscle</tissue>
    </source>
</reference>
<keyword evidence="5 7" id="KW-0560">Oxidoreductase</keyword>
<dbReference type="SUPFAM" id="SSF52833">
    <property type="entry name" value="Thioredoxin-like"/>
    <property type="match status" value="1"/>
</dbReference>
<dbReference type="InterPro" id="IPR013740">
    <property type="entry name" value="Redoxin"/>
</dbReference>
<evidence type="ECO:0000256" key="2">
    <source>
        <dbReference type="ARBA" id="ARBA00010505"/>
    </source>
</evidence>
<gene>
    <name evidence="9" type="ORF">V1264_018643</name>
</gene>
<keyword evidence="10" id="KW-1185">Reference proteome</keyword>
<dbReference type="InterPro" id="IPR036249">
    <property type="entry name" value="Thioredoxin-like_sf"/>
</dbReference>
<evidence type="ECO:0000256" key="7">
    <source>
        <dbReference type="RuleBase" id="RU366011"/>
    </source>
</evidence>
<dbReference type="AlphaFoldDB" id="A0AAN9GCC7"/>
<dbReference type="GO" id="GO:0005777">
    <property type="term" value="C:peroxisome"/>
    <property type="evidence" value="ECO:0007669"/>
    <property type="project" value="TreeGrafter"/>
</dbReference>
<evidence type="ECO:0000313" key="9">
    <source>
        <dbReference type="EMBL" id="KAK7103818.1"/>
    </source>
</evidence>
<evidence type="ECO:0000256" key="3">
    <source>
        <dbReference type="ARBA" id="ARBA00022559"/>
    </source>
</evidence>
<dbReference type="InterPro" id="IPR013766">
    <property type="entry name" value="Thioredoxin_domain"/>
</dbReference>
<comment type="catalytic activity">
    <reaction evidence="7">
        <text>a hydroperoxide + [thioredoxin]-dithiol = an alcohol + [thioredoxin]-disulfide + H2O</text>
        <dbReference type="Rhea" id="RHEA:62620"/>
        <dbReference type="Rhea" id="RHEA-COMP:10698"/>
        <dbReference type="Rhea" id="RHEA-COMP:10700"/>
        <dbReference type="ChEBI" id="CHEBI:15377"/>
        <dbReference type="ChEBI" id="CHEBI:29950"/>
        <dbReference type="ChEBI" id="CHEBI:30879"/>
        <dbReference type="ChEBI" id="CHEBI:35924"/>
        <dbReference type="ChEBI" id="CHEBI:50058"/>
        <dbReference type="EC" id="1.11.1.24"/>
    </reaction>
</comment>
<feature type="active site" description="Cysteine sulfenic acid (-SOH) intermediate" evidence="6">
    <location>
        <position position="75"/>
    </location>
</feature>
<sequence>MATLLRSIRKIGTVTVTQRCSPVLLSAKRFIWVGDSLPDVNLYEGSPDNVIPARELYKGKRGVIFAVVGAFSPGCTNSHIPDYLELHDKIKEEGYMISCIAVNDPFVMAAWAKDTETEGKIRMLADPRGEFTRAMGMELDCKKMLGTDRSQKYSLVVDDGVIQSINVDPEHTGLACLLCIKTMRNLDAMGEKT</sequence>
<protein>
    <recommendedName>
        <fullName evidence="7">Peroxiredoxin-5</fullName>
        <ecNumber evidence="7">1.11.1.24</ecNumber>
    </recommendedName>
</protein>
<proteinExistence type="inferred from homology"/>